<dbReference type="RefSeq" id="WP_169153936.1">
    <property type="nucleotide sequence ID" value="NZ_CAWPJE010000341.1"/>
</dbReference>
<dbReference type="Gene3D" id="3.30.360.20">
    <property type="entry name" value="RNA 3'-terminal phosphate cyclase, insert domain"/>
    <property type="match status" value="1"/>
</dbReference>
<dbReference type="Pfam" id="PF05189">
    <property type="entry name" value="RTC_insert"/>
    <property type="match status" value="1"/>
</dbReference>
<reference evidence="9 10" key="1">
    <citation type="submission" date="2018-06" db="EMBL/GenBank/DDBJ databases">
        <title>Comparative genomics of Brasilonema spp. strains.</title>
        <authorList>
            <person name="Alvarenga D.O."/>
            <person name="Fiore M.F."/>
            <person name="Varani A.M."/>
        </authorList>
    </citation>
    <scope>NUCLEOTIDE SEQUENCE [LARGE SCALE GENOMIC DNA]</scope>
    <source>
        <strain evidence="9 10">SPC951</strain>
    </source>
</reference>
<evidence type="ECO:0000256" key="3">
    <source>
        <dbReference type="ARBA" id="ARBA00022741"/>
    </source>
</evidence>
<dbReference type="InterPro" id="IPR013791">
    <property type="entry name" value="RNA3'-term_phos_cycl_insert"/>
</dbReference>
<dbReference type="NCBIfam" id="NF003246">
    <property type="entry name" value="PRK04204.1-2"/>
    <property type="match status" value="1"/>
</dbReference>
<accession>A0ABX1P2T6</accession>
<dbReference type="SUPFAM" id="SSF55205">
    <property type="entry name" value="EPT/RTPC-like"/>
    <property type="match status" value="1"/>
</dbReference>
<dbReference type="CDD" id="cd00874">
    <property type="entry name" value="RNA_Cyclase_Class_II"/>
    <property type="match status" value="1"/>
</dbReference>
<dbReference type="PIRSF" id="PIRSF005378">
    <property type="entry name" value="RNA3'_term_phos_cycl_euk"/>
    <property type="match status" value="1"/>
</dbReference>
<keyword evidence="5" id="KW-0963">Cytoplasm</keyword>
<dbReference type="EC" id="6.5.1.4" evidence="5 6"/>
<comment type="similarity">
    <text evidence="1 5">Belongs to the RNA 3'-terminal cyclase family. Type 1 subfamily.</text>
</comment>
<feature type="binding site" evidence="5">
    <location>
        <begin position="290"/>
        <end position="294"/>
    </location>
    <ligand>
        <name>ATP</name>
        <dbReference type="ChEBI" id="CHEBI:30616"/>
    </ligand>
</feature>
<evidence type="ECO:0000256" key="6">
    <source>
        <dbReference type="NCBIfam" id="TIGR03399"/>
    </source>
</evidence>
<feature type="domain" description="RNA 3'-terminal phosphate cyclase insert" evidence="8">
    <location>
        <begin position="187"/>
        <end position="281"/>
    </location>
</feature>
<evidence type="ECO:0000256" key="5">
    <source>
        <dbReference type="HAMAP-Rule" id="MF_00200"/>
    </source>
</evidence>
<protein>
    <recommendedName>
        <fullName evidence="5 6">RNA 3'-terminal phosphate cyclase</fullName>
        <shortName evidence="5">RNA cyclase</shortName>
        <shortName evidence="5">RNA-3'-phosphate cyclase</shortName>
        <ecNumber evidence="5 6">6.5.1.4</ecNumber>
    </recommendedName>
</protein>
<dbReference type="PANTHER" id="PTHR11096:SF0">
    <property type="entry name" value="RNA 3'-TERMINAL PHOSPHATE CYCLASE"/>
    <property type="match status" value="1"/>
</dbReference>
<name>A0ABX1P2T6_9CYAN</name>
<evidence type="ECO:0000256" key="2">
    <source>
        <dbReference type="ARBA" id="ARBA00022598"/>
    </source>
</evidence>
<dbReference type="InterPro" id="IPR037136">
    <property type="entry name" value="RNA3'_phos_cyclase_dom_sf"/>
</dbReference>
<keyword evidence="3 5" id="KW-0547">Nucleotide-binding</keyword>
<dbReference type="NCBIfam" id="TIGR03399">
    <property type="entry name" value="RNA_3prim_cycl"/>
    <property type="match status" value="1"/>
</dbReference>
<dbReference type="InterPro" id="IPR017770">
    <property type="entry name" value="RNA3'_term_phos_cyc_type_1"/>
</dbReference>
<feature type="active site" description="Tele-AMP-histidine intermediate" evidence="5">
    <location>
        <position position="316"/>
    </location>
</feature>
<dbReference type="InterPro" id="IPR036553">
    <property type="entry name" value="RPTC_insert"/>
</dbReference>
<dbReference type="InterPro" id="IPR023797">
    <property type="entry name" value="RNA3'_phos_cyclase_dom"/>
</dbReference>
<feature type="domain" description="RNA 3'-terminal phosphate cyclase" evidence="7">
    <location>
        <begin position="8"/>
        <end position="332"/>
    </location>
</feature>
<sequence length="349" mass="36817">MIHIDGSYGEGGGQILRTSLSLAAITGNSIQIENIRAGRSKPGLAAQHLTSVRAAAAICNAKVRGDALGSMTLEFVPGNSVLAGSYIFDVSEAREGGSAGAVTLVLQTILLPLVLASGDSQVTLKGGTHVSYSPSVNYIQQVYLPTLQRMGVQVEVKLNAWGWYPQGGGEVELLVSGGSKLGGINLVERGDLQQVRGLAVVTELPSHIPQRIASRAENVLREAQLKPSVQALRAKGVAPGAGLFLTAEYENTLAGFGALGRLGLAAEKVADMVCEELLKFHQTGAPVDEHLGDQLLLPAALASTKSEYRVAEVSQHLTTNAWVIEKFGLARVMVDEVEKRVIVEPLGKN</sequence>
<comment type="caution">
    <text evidence="9">The sequence shown here is derived from an EMBL/GenBank/DDBJ whole genome shotgun (WGS) entry which is preliminary data.</text>
</comment>
<dbReference type="InterPro" id="IPR000228">
    <property type="entry name" value="RNA3'_term_phos_cyc"/>
</dbReference>
<dbReference type="EMBL" id="QMEB01000017">
    <property type="protein sequence ID" value="NMG18651.1"/>
    <property type="molecule type" value="Genomic_DNA"/>
</dbReference>
<gene>
    <name evidence="5" type="primary">rtcA</name>
    <name evidence="9" type="ORF">DP116_03990</name>
</gene>
<dbReference type="Gene3D" id="3.65.10.20">
    <property type="entry name" value="RNA 3'-terminal phosphate cyclase domain"/>
    <property type="match status" value="1"/>
</dbReference>
<evidence type="ECO:0000256" key="4">
    <source>
        <dbReference type="ARBA" id="ARBA00024481"/>
    </source>
</evidence>
<dbReference type="Proteomes" id="UP000718564">
    <property type="component" value="Unassembled WGS sequence"/>
</dbReference>
<comment type="subcellular location">
    <subcellularLocation>
        <location evidence="5">Cytoplasm</location>
    </subcellularLocation>
</comment>
<dbReference type="PANTHER" id="PTHR11096">
    <property type="entry name" value="RNA 3' TERMINAL PHOSPHATE CYCLASE"/>
    <property type="match status" value="1"/>
</dbReference>
<dbReference type="SUPFAM" id="SSF52913">
    <property type="entry name" value="RNA 3'-terminal phosphate cyclase, RPTC, insert domain"/>
    <property type="match status" value="1"/>
</dbReference>
<feature type="binding site" evidence="5">
    <location>
        <position position="107"/>
    </location>
    <ligand>
        <name>ATP</name>
        <dbReference type="ChEBI" id="CHEBI:30616"/>
    </ligand>
</feature>
<proteinExistence type="inferred from homology"/>
<evidence type="ECO:0000256" key="1">
    <source>
        <dbReference type="ARBA" id="ARBA00009206"/>
    </source>
</evidence>
<evidence type="ECO:0000259" key="8">
    <source>
        <dbReference type="Pfam" id="PF05189"/>
    </source>
</evidence>
<dbReference type="Pfam" id="PF01137">
    <property type="entry name" value="RTC"/>
    <property type="match status" value="1"/>
</dbReference>
<organism evidence="9 10">
    <name type="scientific">Brasilonema bromeliae SPC951</name>
    <dbReference type="NCBI Taxonomy" id="385972"/>
    <lineage>
        <taxon>Bacteria</taxon>
        <taxon>Bacillati</taxon>
        <taxon>Cyanobacteriota</taxon>
        <taxon>Cyanophyceae</taxon>
        <taxon>Nostocales</taxon>
        <taxon>Scytonemataceae</taxon>
        <taxon>Brasilonema</taxon>
        <taxon>Bromeliae group (in: Brasilonema)</taxon>
    </lineage>
</organism>
<evidence type="ECO:0000313" key="9">
    <source>
        <dbReference type="EMBL" id="NMG18651.1"/>
    </source>
</evidence>
<evidence type="ECO:0000313" key="10">
    <source>
        <dbReference type="Proteomes" id="UP000718564"/>
    </source>
</evidence>
<comment type="catalytic activity">
    <reaction evidence="4 5">
        <text>a 3'-end 3'-phospho-ribonucleotide-RNA + ATP = a 3'-end 2',3'-cyclophospho-ribonucleotide-RNA + AMP + diphosphate</text>
        <dbReference type="Rhea" id="RHEA:23976"/>
        <dbReference type="Rhea" id="RHEA-COMP:10463"/>
        <dbReference type="Rhea" id="RHEA-COMP:10464"/>
        <dbReference type="ChEBI" id="CHEBI:30616"/>
        <dbReference type="ChEBI" id="CHEBI:33019"/>
        <dbReference type="ChEBI" id="CHEBI:83062"/>
        <dbReference type="ChEBI" id="CHEBI:83064"/>
        <dbReference type="ChEBI" id="CHEBI:456215"/>
        <dbReference type="EC" id="6.5.1.4"/>
    </reaction>
</comment>
<keyword evidence="2 5" id="KW-0436">Ligase</keyword>
<dbReference type="InterPro" id="IPR013792">
    <property type="entry name" value="RNA3'P_cycl/enolpyr_Trfase_a/b"/>
</dbReference>
<dbReference type="HAMAP" id="MF_00200">
    <property type="entry name" value="RTC"/>
    <property type="match status" value="1"/>
</dbReference>
<comment type="function">
    <text evidence="5">Catalyzes the conversion of 3'-phosphate to a 2',3'-cyclic phosphodiester at the end of RNA. The mechanism of action of the enzyme occurs in 3 steps: (A) adenylation of the enzyme by ATP; (B) transfer of adenylate to an RNA-N3'P to produce RNA-N3'PP5'A; (C) and attack of the adjacent 2'-hydroxyl on the 3'-phosphorus in the diester linkage to produce the cyclic end product. The biological role of this enzyme is unknown but it is likely to function in some aspects of cellular RNA processing.</text>
</comment>
<keyword evidence="5" id="KW-0067">ATP-binding</keyword>
<keyword evidence="10" id="KW-1185">Reference proteome</keyword>
<evidence type="ECO:0000259" key="7">
    <source>
        <dbReference type="Pfam" id="PF01137"/>
    </source>
</evidence>